<reference evidence="1 2" key="1">
    <citation type="submission" date="2011-09" db="EMBL/GenBank/DDBJ databases">
        <authorList>
            <consortium name="US DOE Joint Genome Institute (JGI-PGF)"/>
            <person name="Lucas S."/>
            <person name="Han J."/>
            <person name="Lapidus A."/>
            <person name="Cheng J.-F."/>
            <person name="Goodwin L."/>
            <person name="Pitluck S."/>
            <person name="Peters L."/>
            <person name="Land M.L."/>
            <person name="Hauser L."/>
            <person name="Brambilla E."/>
            <person name="Klenk H.-P."/>
            <person name="Woyke T.J."/>
        </authorList>
    </citation>
    <scope>NUCLEOTIDE SEQUENCE [LARGE SCALE GENOMIC DNA]</scope>
    <source>
        <strain evidence="1 2">K62</strain>
    </source>
</reference>
<keyword evidence="2" id="KW-1185">Reference proteome</keyword>
<organism evidence="1 2">
    <name type="scientific">Saccharomonospora glauca K62</name>
    <dbReference type="NCBI Taxonomy" id="928724"/>
    <lineage>
        <taxon>Bacteria</taxon>
        <taxon>Bacillati</taxon>
        <taxon>Actinomycetota</taxon>
        <taxon>Actinomycetes</taxon>
        <taxon>Pseudonocardiales</taxon>
        <taxon>Pseudonocardiaceae</taxon>
        <taxon>Saccharomonospora</taxon>
    </lineage>
</organism>
<dbReference type="RefSeq" id="WP_005463115.1">
    <property type="nucleotide sequence ID" value="NZ_CM001484.1"/>
</dbReference>
<reference evidence="2" key="2">
    <citation type="submission" date="2012-01" db="EMBL/GenBank/DDBJ databases">
        <title>Noncontiguous Finished sequence of chromosome of Saccharomonospora glauca K62.</title>
        <authorList>
            <consortium name="US DOE Joint Genome Institute"/>
            <person name="Lucas S."/>
            <person name="Han J."/>
            <person name="Lapidus A."/>
            <person name="Cheng J.-F."/>
            <person name="Goodwin L."/>
            <person name="Pitluck S."/>
            <person name="Peters L."/>
            <person name="Mikhailova N."/>
            <person name="Held B."/>
            <person name="Detter J.C."/>
            <person name="Han C."/>
            <person name="Tapia R."/>
            <person name="Land M."/>
            <person name="Hauser L."/>
            <person name="Kyrpides N."/>
            <person name="Ivanova N."/>
            <person name="Pagani I."/>
            <person name="Brambilla E.-M."/>
            <person name="Klenk H.-P."/>
            <person name="Woyke T."/>
        </authorList>
    </citation>
    <scope>NUCLEOTIDE SEQUENCE [LARGE SCALE GENOMIC DNA]</scope>
    <source>
        <strain evidence="2">K62</strain>
    </source>
</reference>
<protein>
    <submittedName>
        <fullName evidence="1">Uncharacterized protein</fullName>
    </submittedName>
</protein>
<dbReference type="EMBL" id="CM001484">
    <property type="protein sequence ID" value="EIE98434.1"/>
    <property type="molecule type" value="Genomic_DNA"/>
</dbReference>
<gene>
    <name evidence="1" type="ORF">SacglDRAFT_01513</name>
</gene>
<dbReference type="AlphaFoldDB" id="I1D0G0"/>
<sequence length="166" mass="18473">MSEVLRFPHSEVMSDQLPAHIDPEAALTRLEQAIASETKPLYRQKAAGMTALDPVFRAIGLLLLRRGAAISKDGGIMTDLVEREVTSAFATPPYERPPVGVSSVALDELKRASRAKLRALREYRQAVRRWRKAVRGADEARHRKPDIAKVANTTPGRITQILRKGR</sequence>
<evidence type="ECO:0000313" key="2">
    <source>
        <dbReference type="Proteomes" id="UP000005087"/>
    </source>
</evidence>
<dbReference type="HOGENOM" id="CLU_1601507_0_0_11"/>
<proteinExistence type="predicted"/>
<evidence type="ECO:0000313" key="1">
    <source>
        <dbReference type="EMBL" id="EIE98434.1"/>
    </source>
</evidence>
<dbReference type="Proteomes" id="UP000005087">
    <property type="component" value="Chromosome"/>
</dbReference>
<accession>I1D0G0</accession>
<name>I1D0G0_9PSEU</name>